<protein>
    <recommendedName>
        <fullName evidence="4">Integrase catalytic domain-containing protein</fullName>
    </recommendedName>
</protein>
<keyword evidence="1" id="KW-0812">Transmembrane</keyword>
<sequence length="131" mass="14993">MFPGKYYSVGDNLPNWLFCYGVIMLWSDGVTLLSSLVTEAHSGKIMWYQLSDNMNSAYVVKVLKTAVNNSVGNTKLIDQTELRKHNIRPSMITGYDCYQNALAERISDILKSEFLIYQCNNKKELELLVKE</sequence>
<reference evidence="2 3" key="1">
    <citation type="journal article" date="2018" name="Int. J. Syst. Evol. Microbiol.">
        <title>Zhouia spongiae sp. nov., isolated from a marine sponge.</title>
        <authorList>
            <person name="Zhuang L."/>
            <person name="Lin B."/>
            <person name="Qin F."/>
            <person name="Luo L."/>
        </authorList>
    </citation>
    <scope>NUCLEOTIDE SEQUENCE [LARGE SCALE GENOMIC DNA]</scope>
    <source>
        <strain evidence="2 3">HN-Y44</strain>
    </source>
</reference>
<keyword evidence="3" id="KW-1185">Reference proteome</keyword>
<dbReference type="SUPFAM" id="SSF53098">
    <property type="entry name" value="Ribonuclease H-like"/>
    <property type="match status" value="1"/>
</dbReference>
<dbReference type="InterPro" id="IPR012337">
    <property type="entry name" value="RNaseH-like_sf"/>
</dbReference>
<keyword evidence="1" id="KW-0472">Membrane</keyword>
<dbReference type="Proteomes" id="UP000829476">
    <property type="component" value="Chromosome"/>
</dbReference>
<dbReference type="EMBL" id="CP094326">
    <property type="protein sequence ID" value="UNY98279.1"/>
    <property type="molecule type" value="Genomic_DNA"/>
</dbReference>
<evidence type="ECO:0008006" key="4">
    <source>
        <dbReference type="Google" id="ProtNLM"/>
    </source>
</evidence>
<accession>A0ABY3YKB3</accession>
<organism evidence="2 3">
    <name type="scientific">Zhouia spongiae</name>
    <dbReference type="NCBI Taxonomy" id="2202721"/>
    <lineage>
        <taxon>Bacteria</taxon>
        <taxon>Pseudomonadati</taxon>
        <taxon>Bacteroidota</taxon>
        <taxon>Flavobacteriia</taxon>
        <taxon>Flavobacteriales</taxon>
        <taxon>Flavobacteriaceae</taxon>
        <taxon>Zhouia</taxon>
    </lineage>
</organism>
<keyword evidence="1" id="KW-1133">Transmembrane helix</keyword>
<evidence type="ECO:0000256" key="1">
    <source>
        <dbReference type="SAM" id="Phobius"/>
    </source>
</evidence>
<gene>
    <name evidence="2" type="ORF">MQE36_14450</name>
</gene>
<evidence type="ECO:0000313" key="3">
    <source>
        <dbReference type="Proteomes" id="UP000829476"/>
    </source>
</evidence>
<name>A0ABY3YKB3_9FLAO</name>
<evidence type="ECO:0000313" key="2">
    <source>
        <dbReference type="EMBL" id="UNY98279.1"/>
    </source>
</evidence>
<proteinExistence type="predicted"/>
<feature type="transmembrane region" description="Helical" evidence="1">
    <location>
        <begin position="15"/>
        <end position="37"/>
    </location>
</feature>